<name>A0A399CZR9_9BACT</name>
<protein>
    <recommendedName>
        <fullName evidence="3">Neutral/alkaline non-lysosomal ceramidase N-terminal domain-containing protein</fullName>
    </recommendedName>
</protein>
<reference evidence="1 2" key="1">
    <citation type="journal article" date="2015" name="Int. J. Syst. Evol. Microbiol.">
        <title>Mariniphaga sediminis sp. nov., isolated from coastal sediment.</title>
        <authorList>
            <person name="Wang F.Q."/>
            <person name="Shen Q.Y."/>
            <person name="Chen G.J."/>
            <person name="Du Z.J."/>
        </authorList>
    </citation>
    <scope>NUCLEOTIDE SEQUENCE [LARGE SCALE GENOMIC DNA]</scope>
    <source>
        <strain evidence="1 2">SY21</strain>
    </source>
</reference>
<dbReference type="OrthoDB" id="622735at2"/>
<dbReference type="AlphaFoldDB" id="A0A399CZR9"/>
<comment type="caution">
    <text evidence="1">The sequence shown here is derived from an EMBL/GenBank/DDBJ whole genome shotgun (WGS) entry which is preliminary data.</text>
</comment>
<evidence type="ECO:0000313" key="1">
    <source>
        <dbReference type="EMBL" id="RIH64726.1"/>
    </source>
</evidence>
<gene>
    <name evidence="1" type="ORF">D1164_13905</name>
</gene>
<evidence type="ECO:0000313" key="2">
    <source>
        <dbReference type="Proteomes" id="UP000266441"/>
    </source>
</evidence>
<dbReference type="Proteomes" id="UP000266441">
    <property type="component" value="Unassembled WGS sequence"/>
</dbReference>
<accession>A0A399CZR9</accession>
<sequence>MKNLKILIAILIFPSLFVVTNSCKDKKVKKNTTTVVANNSGNLSVGWAQVDITPDKPVLISGQFHARVSEGVMDPVTATVLALESGNGESSEKIFLISCDLVSISDGTRDNAKDNLRSTIREKISRKIPEVSPEKIIINATHTHTAPYCHTASSAKELYGVDLDVMSPAECIQFVSDKISEAAEQAWKNRTLGGISYGLGHAVVGHNRLQVDFSEKSVMYGNTNRKDFSHIEGYEDHSVNLLYTWDNQNNLTGVLINVACPSQVTEGLYQISADFWHDTRVEIRKRLGENIFILPQCSAAGDQSPHIMIGEKAEARMQKMMFPDLKDVGDRTLGLRKDIAVRIADAVTSVLPYMENSINRNPTLKHKLEVVELSRRLIGPEDVIQGNKEAEKWEEEYIQLLKEIQKTPALKEQPKWYTQITIAHTKMRRGKSVKDRYELEKVQSKMPIEVHMLRIGDIVMATNPFEYYLDYGVRIKARSPATQTFLVQLTGSGSYVPTTRSIEGGAYGAVPASTLIGPEGGQELVEKTLEMINDIMEQ</sequence>
<organism evidence="1 2">
    <name type="scientific">Mariniphaga sediminis</name>
    <dbReference type="NCBI Taxonomy" id="1628158"/>
    <lineage>
        <taxon>Bacteria</taxon>
        <taxon>Pseudomonadati</taxon>
        <taxon>Bacteroidota</taxon>
        <taxon>Bacteroidia</taxon>
        <taxon>Marinilabiliales</taxon>
        <taxon>Prolixibacteraceae</taxon>
        <taxon>Mariniphaga</taxon>
    </lineage>
</organism>
<proteinExistence type="predicted"/>
<evidence type="ECO:0008006" key="3">
    <source>
        <dbReference type="Google" id="ProtNLM"/>
    </source>
</evidence>
<dbReference type="RefSeq" id="WP_119350598.1">
    <property type="nucleotide sequence ID" value="NZ_QWET01000009.1"/>
</dbReference>
<dbReference type="EMBL" id="QWET01000009">
    <property type="protein sequence ID" value="RIH64726.1"/>
    <property type="molecule type" value="Genomic_DNA"/>
</dbReference>
<keyword evidence="2" id="KW-1185">Reference proteome</keyword>